<evidence type="ECO:0000313" key="2">
    <source>
        <dbReference type="EnsemblPlants" id="AET4Gv20699200.3"/>
    </source>
</evidence>
<dbReference type="Proteomes" id="UP000015105">
    <property type="component" value="Chromosome 4D"/>
</dbReference>
<proteinExistence type="predicted"/>
<evidence type="ECO:0000313" key="3">
    <source>
        <dbReference type="Proteomes" id="UP000015105"/>
    </source>
</evidence>
<feature type="region of interest" description="Disordered" evidence="1">
    <location>
        <begin position="1"/>
        <end position="70"/>
    </location>
</feature>
<evidence type="ECO:0000256" key="1">
    <source>
        <dbReference type="SAM" id="MobiDB-lite"/>
    </source>
</evidence>
<protein>
    <submittedName>
        <fullName evidence="2">Uncharacterized protein</fullName>
    </submittedName>
</protein>
<reference evidence="2" key="3">
    <citation type="journal article" date="2017" name="Nature">
        <title>Genome sequence of the progenitor of the wheat D genome Aegilops tauschii.</title>
        <authorList>
            <person name="Luo M.C."/>
            <person name="Gu Y.Q."/>
            <person name="Puiu D."/>
            <person name="Wang H."/>
            <person name="Twardziok S.O."/>
            <person name="Deal K.R."/>
            <person name="Huo N."/>
            <person name="Zhu T."/>
            <person name="Wang L."/>
            <person name="Wang Y."/>
            <person name="McGuire P.E."/>
            <person name="Liu S."/>
            <person name="Long H."/>
            <person name="Ramasamy R.K."/>
            <person name="Rodriguez J.C."/>
            <person name="Van S.L."/>
            <person name="Yuan L."/>
            <person name="Wang Z."/>
            <person name="Xia Z."/>
            <person name="Xiao L."/>
            <person name="Anderson O.D."/>
            <person name="Ouyang S."/>
            <person name="Liang Y."/>
            <person name="Zimin A.V."/>
            <person name="Pertea G."/>
            <person name="Qi P."/>
            <person name="Bennetzen J.L."/>
            <person name="Dai X."/>
            <person name="Dawson M.W."/>
            <person name="Muller H.G."/>
            <person name="Kugler K."/>
            <person name="Rivarola-Duarte L."/>
            <person name="Spannagl M."/>
            <person name="Mayer K.F.X."/>
            <person name="Lu F.H."/>
            <person name="Bevan M.W."/>
            <person name="Leroy P."/>
            <person name="Li P."/>
            <person name="You F.M."/>
            <person name="Sun Q."/>
            <person name="Liu Z."/>
            <person name="Lyons E."/>
            <person name="Wicker T."/>
            <person name="Salzberg S.L."/>
            <person name="Devos K.M."/>
            <person name="Dvorak J."/>
        </authorList>
    </citation>
    <scope>NUCLEOTIDE SEQUENCE [LARGE SCALE GENOMIC DNA]</scope>
    <source>
        <strain evidence="2">cv. AL8/78</strain>
    </source>
</reference>
<accession>A0A453IVX7</accession>
<dbReference type="Gramene" id="AET4Gv20699200.3">
    <property type="protein sequence ID" value="AET4Gv20699200.3"/>
    <property type="gene ID" value="AET4Gv20699200"/>
</dbReference>
<reference evidence="3" key="2">
    <citation type="journal article" date="2017" name="Nat. Plants">
        <title>The Aegilops tauschii genome reveals multiple impacts of transposons.</title>
        <authorList>
            <person name="Zhao G."/>
            <person name="Zou C."/>
            <person name="Li K."/>
            <person name="Wang K."/>
            <person name="Li T."/>
            <person name="Gao L."/>
            <person name="Zhang X."/>
            <person name="Wang H."/>
            <person name="Yang Z."/>
            <person name="Liu X."/>
            <person name="Jiang W."/>
            <person name="Mao L."/>
            <person name="Kong X."/>
            <person name="Jiao Y."/>
            <person name="Jia J."/>
        </authorList>
    </citation>
    <scope>NUCLEOTIDE SEQUENCE [LARGE SCALE GENOMIC DNA]</scope>
    <source>
        <strain evidence="3">cv. AL8/78</strain>
    </source>
</reference>
<reference evidence="3" key="1">
    <citation type="journal article" date="2014" name="Science">
        <title>Ancient hybridizations among the ancestral genomes of bread wheat.</title>
        <authorList>
            <consortium name="International Wheat Genome Sequencing Consortium,"/>
            <person name="Marcussen T."/>
            <person name="Sandve S.R."/>
            <person name="Heier L."/>
            <person name="Spannagl M."/>
            <person name="Pfeifer M."/>
            <person name="Jakobsen K.S."/>
            <person name="Wulff B.B."/>
            <person name="Steuernagel B."/>
            <person name="Mayer K.F."/>
            <person name="Olsen O.A."/>
        </authorList>
    </citation>
    <scope>NUCLEOTIDE SEQUENCE [LARGE SCALE GENOMIC DNA]</scope>
    <source>
        <strain evidence="3">cv. AL8/78</strain>
    </source>
</reference>
<dbReference type="EnsemblPlants" id="AET4Gv20699200.3">
    <property type="protein sequence ID" value="AET4Gv20699200.3"/>
    <property type="gene ID" value="AET4Gv20699200"/>
</dbReference>
<sequence>MMKPHGLILKRSSKGSQRNPSERWRHFGGEGWGRSRHRIGSRQNATSGRGAERQAKRGSGTAEAIWARRH</sequence>
<reference evidence="2" key="4">
    <citation type="submission" date="2019-03" db="UniProtKB">
        <authorList>
            <consortium name="EnsemblPlants"/>
        </authorList>
    </citation>
    <scope>IDENTIFICATION</scope>
</reference>
<dbReference type="AlphaFoldDB" id="A0A453IVX7"/>
<reference evidence="2" key="5">
    <citation type="journal article" date="2021" name="G3 (Bethesda)">
        <title>Aegilops tauschii genome assembly Aet v5.0 features greater sequence contiguity and improved annotation.</title>
        <authorList>
            <person name="Wang L."/>
            <person name="Zhu T."/>
            <person name="Rodriguez J.C."/>
            <person name="Deal K.R."/>
            <person name="Dubcovsky J."/>
            <person name="McGuire P.E."/>
            <person name="Lux T."/>
            <person name="Spannagl M."/>
            <person name="Mayer K.F.X."/>
            <person name="Baldrich P."/>
            <person name="Meyers B.C."/>
            <person name="Huo N."/>
            <person name="Gu Y.Q."/>
            <person name="Zhou H."/>
            <person name="Devos K.M."/>
            <person name="Bennetzen J.L."/>
            <person name="Unver T."/>
            <person name="Budak H."/>
            <person name="Gulick P.J."/>
            <person name="Galiba G."/>
            <person name="Kalapos B."/>
            <person name="Nelson D.R."/>
            <person name="Li P."/>
            <person name="You F.M."/>
            <person name="Luo M.C."/>
            <person name="Dvorak J."/>
        </authorList>
    </citation>
    <scope>NUCLEOTIDE SEQUENCE [LARGE SCALE GENOMIC DNA]</scope>
    <source>
        <strain evidence="2">cv. AL8/78</strain>
    </source>
</reference>
<keyword evidence="3" id="KW-1185">Reference proteome</keyword>
<name>A0A453IVX7_AEGTS</name>
<organism evidence="2 3">
    <name type="scientific">Aegilops tauschii subsp. strangulata</name>
    <name type="common">Goatgrass</name>
    <dbReference type="NCBI Taxonomy" id="200361"/>
    <lineage>
        <taxon>Eukaryota</taxon>
        <taxon>Viridiplantae</taxon>
        <taxon>Streptophyta</taxon>
        <taxon>Embryophyta</taxon>
        <taxon>Tracheophyta</taxon>
        <taxon>Spermatophyta</taxon>
        <taxon>Magnoliopsida</taxon>
        <taxon>Liliopsida</taxon>
        <taxon>Poales</taxon>
        <taxon>Poaceae</taxon>
        <taxon>BOP clade</taxon>
        <taxon>Pooideae</taxon>
        <taxon>Triticodae</taxon>
        <taxon>Triticeae</taxon>
        <taxon>Triticinae</taxon>
        <taxon>Aegilops</taxon>
    </lineage>
</organism>